<name>A0ABR3IZD1_9AGAR</name>
<evidence type="ECO:0000313" key="1">
    <source>
        <dbReference type="EMBL" id="KAL0948678.1"/>
    </source>
</evidence>
<dbReference type="EMBL" id="JASNQZ010000013">
    <property type="protein sequence ID" value="KAL0948678.1"/>
    <property type="molecule type" value="Genomic_DNA"/>
</dbReference>
<reference evidence="2" key="1">
    <citation type="submission" date="2024-06" db="EMBL/GenBank/DDBJ databases">
        <title>Multi-omics analyses provide insights into the biosynthesis of the anticancer antibiotic pleurotin in Hohenbuehelia grisea.</title>
        <authorList>
            <person name="Weaver J.A."/>
            <person name="Alberti F."/>
        </authorList>
    </citation>
    <scope>NUCLEOTIDE SEQUENCE [LARGE SCALE GENOMIC DNA]</scope>
    <source>
        <strain evidence="2">T-177</strain>
    </source>
</reference>
<evidence type="ECO:0000313" key="2">
    <source>
        <dbReference type="Proteomes" id="UP001556367"/>
    </source>
</evidence>
<sequence>MHMGMDSPEQPEEVEGGKSPLLIPMNLARRTFVIHQNAQVHLLLAARALAYPAALLINRPPPPLACAGALQARPPQVSTA</sequence>
<accession>A0ABR3IZD1</accession>
<gene>
    <name evidence="1" type="ORF">HGRIS_010479</name>
</gene>
<keyword evidence="2" id="KW-1185">Reference proteome</keyword>
<protein>
    <submittedName>
        <fullName evidence="1">Uncharacterized protein</fullName>
    </submittedName>
</protein>
<comment type="caution">
    <text evidence="1">The sequence shown here is derived from an EMBL/GenBank/DDBJ whole genome shotgun (WGS) entry which is preliminary data.</text>
</comment>
<dbReference type="Proteomes" id="UP001556367">
    <property type="component" value="Unassembled WGS sequence"/>
</dbReference>
<proteinExistence type="predicted"/>
<organism evidence="1 2">
    <name type="scientific">Hohenbuehelia grisea</name>
    <dbReference type="NCBI Taxonomy" id="104357"/>
    <lineage>
        <taxon>Eukaryota</taxon>
        <taxon>Fungi</taxon>
        <taxon>Dikarya</taxon>
        <taxon>Basidiomycota</taxon>
        <taxon>Agaricomycotina</taxon>
        <taxon>Agaricomycetes</taxon>
        <taxon>Agaricomycetidae</taxon>
        <taxon>Agaricales</taxon>
        <taxon>Pleurotineae</taxon>
        <taxon>Pleurotaceae</taxon>
        <taxon>Hohenbuehelia</taxon>
    </lineage>
</organism>